<reference evidence="13 14" key="1">
    <citation type="journal article" date="2016" name="Genome Biol. Evol.">
        <title>Divergent and convergent evolution of fungal pathogenicity.</title>
        <authorList>
            <person name="Shang Y."/>
            <person name="Xiao G."/>
            <person name="Zheng P."/>
            <person name="Cen K."/>
            <person name="Zhan S."/>
            <person name="Wang C."/>
        </authorList>
    </citation>
    <scope>NUCLEOTIDE SEQUENCE [LARGE SCALE GENOMIC DNA]</scope>
    <source>
        <strain evidence="13 14">ARSEF 7405</strain>
    </source>
</reference>
<dbReference type="PANTHER" id="PTHR12170:SF2">
    <property type="entry name" value="E3 UBIQUITIN-PROTEIN TRANSFERASE MAEA"/>
    <property type="match status" value="1"/>
</dbReference>
<dbReference type="Proteomes" id="UP000242877">
    <property type="component" value="Unassembled WGS sequence"/>
</dbReference>
<dbReference type="PROSITE" id="PS50897">
    <property type="entry name" value="CTLH"/>
    <property type="match status" value="1"/>
</dbReference>
<dbReference type="Pfam" id="PF10607">
    <property type="entry name" value="CTLH"/>
    <property type="match status" value="1"/>
</dbReference>
<comment type="similarity">
    <text evidence="3">Belongs to the FYV10 family.</text>
</comment>
<dbReference type="EMBL" id="AZGZ01000001">
    <property type="protein sequence ID" value="KZZ98229.1"/>
    <property type="molecule type" value="Genomic_DNA"/>
</dbReference>
<proteinExistence type="inferred from homology"/>
<evidence type="ECO:0000256" key="3">
    <source>
        <dbReference type="ARBA" id="ARBA00010615"/>
    </source>
</evidence>
<accession>A0A168DXT4</accession>
<evidence type="ECO:0000256" key="8">
    <source>
        <dbReference type="ARBA" id="ARBA00022771"/>
    </source>
</evidence>
<comment type="function">
    <text evidence="1">Involved in the proteasome-dependent degradation of fructose-1,6-bisphosphatase.</text>
</comment>
<dbReference type="GO" id="GO:0005737">
    <property type="term" value="C:cytoplasm"/>
    <property type="evidence" value="ECO:0007669"/>
    <property type="project" value="UniProtKB-SubCell"/>
</dbReference>
<evidence type="ECO:0000256" key="2">
    <source>
        <dbReference type="ARBA" id="ARBA00004496"/>
    </source>
</evidence>
<dbReference type="InterPro" id="IPR006594">
    <property type="entry name" value="LisH"/>
</dbReference>
<organism evidence="13 14">
    <name type="scientific">Ascosphaera apis ARSEF 7405</name>
    <dbReference type="NCBI Taxonomy" id="392613"/>
    <lineage>
        <taxon>Eukaryota</taxon>
        <taxon>Fungi</taxon>
        <taxon>Dikarya</taxon>
        <taxon>Ascomycota</taxon>
        <taxon>Pezizomycotina</taxon>
        <taxon>Eurotiomycetes</taxon>
        <taxon>Eurotiomycetidae</taxon>
        <taxon>Onygenales</taxon>
        <taxon>Ascosphaeraceae</taxon>
        <taxon>Ascosphaera</taxon>
    </lineage>
</organism>
<dbReference type="GO" id="GO:0034657">
    <property type="term" value="C:GID complex"/>
    <property type="evidence" value="ECO:0007669"/>
    <property type="project" value="TreeGrafter"/>
</dbReference>
<keyword evidence="8 10" id="KW-0863">Zinc-finger</keyword>
<evidence type="ECO:0000259" key="11">
    <source>
        <dbReference type="PROSITE" id="PS50897"/>
    </source>
</evidence>
<keyword evidence="9" id="KW-0862">Zinc</keyword>
<protein>
    <recommendedName>
        <fullName evidence="5">Protein FYV10</fullName>
    </recommendedName>
    <alternativeName>
        <fullName evidence="4">Protein fyv10</fullName>
    </alternativeName>
</protein>
<evidence type="ECO:0000256" key="5">
    <source>
        <dbReference type="ARBA" id="ARBA00018741"/>
    </source>
</evidence>
<dbReference type="PANTHER" id="PTHR12170">
    <property type="entry name" value="MACROPHAGE ERYTHROBLAST ATTACHER-RELATED"/>
    <property type="match status" value="1"/>
</dbReference>
<keyword evidence="7" id="KW-0479">Metal-binding</keyword>
<dbReference type="GO" id="GO:0061630">
    <property type="term" value="F:ubiquitin protein ligase activity"/>
    <property type="evidence" value="ECO:0007669"/>
    <property type="project" value="InterPro"/>
</dbReference>
<name>A0A168DXT4_9EURO</name>
<feature type="domain" description="CTLH" evidence="11">
    <location>
        <begin position="162"/>
        <end position="220"/>
    </location>
</feature>
<dbReference type="PROSITE" id="PS51867">
    <property type="entry name" value="ZF_RING_GID"/>
    <property type="match status" value="1"/>
</dbReference>
<dbReference type="SMART" id="SM00757">
    <property type="entry name" value="CRA"/>
    <property type="match status" value="1"/>
</dbReference>
<evidence type="ECO:0000256" key="9">
    <source>
        <dbReference type="ARBA" id="ARBA00022833"/>
    </source>
</evidence>
<comment type="caution">
    <text evidence="13">The sequence shown here is derived from an EMBL/GenBank/DDBJ whole genome shotgun (WGS) entry which is preliminary data.</text>
</comment>
<dbReference type="GO" id="GO:0008270">
    <property type="term" value="F:zinc ion binding"/>
    <property type="evidence" value="ECO:0007669"/>
    <property type="project" value="UniProtKB-KW"/>
</dbReference>
<dbReference type="AlphaFoldDB" id="A0A168DXT4"/>
<evidence type="ECO:0000313" key="13">
    <source>
        <dbReference type="EMBL" id="KZZ98229.1"/>
    </source>
</evidence>
<evidence type="ECO:0000259" key="12">
    <source>
        <dbReference type="PROSITE" id="PS51867"/>
    </source>
</evidence>
<dbReference type="InterPro" id="IPR006595">
    <property type="entry name" value="CTLH_C"/>
</dbReference>
<sequence length="405" mass="45991">MVDASMKIVHDDHLHLEQSLLRIPNELLGRNIRPAQKLTSRENDNVVNTLKQLTEACSEGRSSPEETLASLNSLIEGMQGLKHRLETLNRRDKGHLERSSKRLKHLKEFHDISDMADPRYNAWSRKRLDRLLVNHLTREGYQKTAKRLAEEAEITDLVDLDTFESCNQIASKIAKGDLAPALSWCSANKDALKKKHSTELEFQLRLQQYIEMVKQQDFNNARLHATKYLDLLGTDQAETVRQAAAMLAFGPDTENEPYKSYFSNDRYVYLRELFISTYQSLLFISPDSFLRTALTAGLTALKTRDCHEYIASGGKGKRPGTLSWVTSLCPICSTELSELARDLPTCSPMTSVVDADPVVLPNGRVYGLERLEEYARKCEPNAAYVRDPVTNEAFSRQQLTKVFIL</sequence>
<dbReference type="GO" id="GO:0043161">
    <property type="term" value="P:proteasome-mediated ubiquitin-dependent protein catabolic process"/>
    <property type="evidence" value="ECO:0007669"/>
    <property type="project" value="InterPro"/>
</dbReference>
<evidence type="ECO:0000256" key="4">
    <source>
        <dbReference type="ARBA" id="ARBA00017917"/>
    </source>
</evidence>
<dbReference type="InterPro" id="IPR024964">
    <property type="entry name" value="CTLH/CRA"/>
</dbReference>
<dbReference type="InterPro" id="IPR044063">
    <property type="entry name" value="ZF_RING_GID"/>
</dbReference>
<evidence type="ECO:0000256" key="1">
    <source>
        <dbReference type="ARBA" id="ARBA00002343"/>
    </source>
</evidence>
<dbReference type="PROSITE" id="PS50896">
    <property type="entry name" value="LISH"/>
    <property type="match status" value="1"/>
</dbReference>
<keyword evidence="14" id="KW-1185">Reference proteome</keyword>
<dbReference type="VEuPathDB" id="FungiDB:AAP_00490"/>
<keyword evidence="6" id="KW-0963">Cytoplasm</keyword>
<evidence type="ECO:0000313" key="14">
    <source>
        <dbReference type="Proteomes" id="UP000242877"/>
    </source>
</evidence>
<dbReference type="InterPro" id="IPR045098">
    <property type="entry name" value="Fyv10_fam"/>
</dbReference>
<evidence type="ECO:0000256" key="7">
    <source>
        <dbReference type="ARBA" id="ARBA00022723"/>
    </source>
</evidence>
<dbReference type="GO" id="GO:0005634">
    <property type="term" value="C:nucleus"/>
    <property type="evidence" value="ECO:0007669"/>
    <property type="project" value="TreeGrafter"/>
</dbReference>
<feature type="zinc finger region" description="RING-Gid-type" evidence="10">
    <location>
        <begin position="329"/>
        <end position="390"/>
    </location>
</feature>
<comment type="subcellular location">
    <subcellularLocation>
        <location evidence="2">Cytoplasm</location>
    </subcellularLocation>
</comment>
<dbReference type="SMART" id="SM00667">
    <property type="entry name" value="LisH"/>
    <property type="match status" value="1"/>
</dbReference>
<evidence type="ECO:0000256" key="10">
    <source>
        <dbReference type="PROSITE-ProRule" id="PRU01215"/>
    </source>
</evidence>
<evidence type="ECO:0000256" key="6">
    <source>
        <dbReference type="ARBA" id="ARBA00022490"/>
    </source>
</evidence>
<dbReference type="OrthoDB" id="4200019at2759"/>
<feature type="domain" description="RING-Gid-type" evidence="12">
    <location>
        <begin position="329"/>
        <end position="390"/>
    </location>
</feature>
<dbReference type="InterPro" id="IPR013144">
    <property type="entry name" value="CRA_dom"/>
</dbReference>
<dbReference type="SMART" id="SM00668">
    <property type="entry name" value="CTLH"/>
    <property type="match status" value="1"/>
</dbReference>
<gene>
    <name evidence="13" type="ORF">AAP_00490</name>
</gene>